<feature type="DNA-binding region" description="H-T-H motif" evidence="4">
    <location>
        <begin position="22"/>
        <end position="41"/>
    </location>
</feature>
<comment type="similarity">
    <text evidence="4">Belongs to the biotin--protein ligase family.</text>
</comment>
<feature type="domain" description="Helix-turn-helix type 11" evidence="8">
    <location>
        <begin position="5"/>
        <end position="58"/>
    </location>
</feature>
<dbReference type="Proteomes" id="UP000016649">
    <property type="component" value="Unassembled WGS sequence"/>
</dbReference>
<keyword evidence="4" id="KW-0238">DNA-binding</keyword>
<dbReference type="EMBL" id="AWVH01000005">
    <property type="protein sequence ID" value="ERJ94174.1"/>
    <property type="molecule type" value="Genomic_DNA"/>
</dbReference>
<keyword evidence="1 4" id="KW-0436">Ligase</keyword>
<evidence type="ECO:0000313" key="10">
    <source>
        <dbReference type="Proteomes" id="UP000016649"/>
    </source>
</evidence>
<evidence type="ECO:0000256" key="4">
    <source>
        <dbReference type="HAMAP-Rule" id="MF_00978"/>
    </source>
</evidence>
<keyword evidence="4" id="KW-0805">Transcription regulation</keyword>
<keyword evidence="4" id="KW-0678">Repressor</keyword>
<evidence type="ECO:0000256" key="3">
    <source>
        <dbReference type="ARBA" id="ARBA00047846"/>
    </source>
</evidence>
<feature type="binding site" evidence="4">
    <location>
        <position position="225"/>
    </location>
    <ligand>
        <name>biotin</name>
        <dbReference type="ChEBI" id="CHEBI:57586"/>
    </ligand>
</feature>
<dbReference type="GO" id="GO:0016874">
    <property type="term" value="F:ligase activity"/>
    <property type="evidence" value="ECO:0007669"/>
    <property type="project" value="UniProtKB-KW"/>
</dbReference>
<dbReference type="Gene3D" id="2.30.30.100">
    <property type="match status" value="1"/>
</dbReference>
<evidence type="ECO:0000256" key="1">
    <source>
        <dbReference type="ARBA" id="ARBA00022598"/>
    </source>
</evidence>
<feature type="binding site" evidence="4">
    <location>
        <position position="125"/>
    </location>
    <ligand>
        <name>biotin</name>
        <dbReference type="ChEBI" id="CHEBI:57586"/>
    </ligand>
</feature>
<dbReference type="SUPFAM" id="SSF55681">
    <property type="entry name" value="Class II aaRS and biotin synthetases"/>
    <property type="match status" value="2"/>
</dbReference>
<feature type="domain" description="BPL/LPL catalytic" evidence="7">
    <location>
        <begin position="189"/>
        <end position="252"/>
    </location>
</feature>
<dbReference type="HAMAP" id="MF_00978">
    <property type="entry name" value="Bifunct_BirA"/>
    <property type="match status" value="1"/>
</dbReference>
<keyword evidence="2 4" id="KW-0092">Biotin</keyword>
<dbReference type="Gene3D" id="1.10.10.10">
    <property type="entry name" value="Winged helix-like DNA-binding domain superfamily/Winged helix DNA-binding domain"/>
    <property type="match status" value="1"/>
</dbReference>
<dbReference type="EC" id="6.3.4.15" evidence="4"/>
<dbReference type="InterPro" id="IPR013196">
    <property type="entry name" value="HTH_11"/>
</dbReference>
<evidence type="ECO:0000313" key="9">
    <source>
        <dbReference type="EMBL" id="ERJ94174.1"/>
    </source>
</evidence>
<comment type="function">
    <text evidence="4">Acts both as a biotin--[acetyl-CoA-carboxylase] ligase and a repressor.</text>
</comment>
<dbReference type="InterPro" id="IPR036390">
    <property type="entry name" value="WH_DNA-bd_sf"/>
</dbReference>
<dbReference type="SUPFAM" id="SSF46785">
    <property type="entry name" value="Winged helix' DNA-binding domain"/>
    <property type="match status" value="1"/>
</dbReference>
<evidence type="ECO:0000259" key="6">
    <source>
        <dbReference type="Pfam" id="PF02237"/>
    </source>
</evidence>
<evidence type="ECO:0000259" key="8">
    <source>
        <dbReference type="Pfam" id="PF08279"/>
    </source>
</evidence>
<keyword evidence="4" id="KW-0804">Transcription</keyword>
<name>A0ABN0P1G5_TRELE</name>
<comment type="caution">
    <text evidence="9">The sequence shown here is derived from an EMBL/GenBank/DDBJ whole genome shotgun (WGS) entry which is preliminary data.</text>
</comment>
<proteinExistence type="inferred from homology"/>
<feature type="domain" description="BPL/LPL catalytic" evidence="7">
    <location>
        <begin position="91"/>
        <end position="154"/>
    </location>
</feature>
<dbReference type="InterPro" id="IPR045864">
    <property type="entry name" value="aa-tRNA-synth_II/BPL/LPL"/>
</dbReference>
<evidence type="ECO:0000256" key="2">
    <source>
        <dbReference type="ARBA" id="ARBA00023267"/>
    </source>
</evidence>
<dbReference type="InterPro" id="IPR030855">
    <property type="entry name" value="Bifunct_BirA"/>
</dbReference>
<evidence type="ECO:0000256" key="5">
    <source>
        <dbReference type="SAM" id="MobiDB-lite"/>
    </source>
</evidence>
<dbReference type="Pfam" id="PF08279">
    <property type="entry name" value="HTH_11"/>
    <property type="match status" value="1"/>
</dbReference>
<feature type="region of interest" description="Disordered" evidence="5">
    <location>
        <begin position="157"/>
        <end position="183"/>
    </location>
</feature>
<feature type="binding site" evidence="4">
    <location>
        <begin position="96"/>
        <end position="98"/>
    </location>
    <ligand>
        <name>biotin</name>
        <dbReference type="ChEBI" id="CHEBI:57586"/>
    </ligand>
</feature>
<dbReference type="Pfam" id="PF03099">
    <property type="entry name" value="BPL_LplA_LipB"/>
    <property type="match status" value="2"/>
</dbReference>
<dbReference type="Pfam" id="PF02237">
    <property type="entry name" value="BPL_C"/>
    <property type="match status" value="1"/>
</dbReference>
<comment type="catalytic activity">
    <reaction evidence="3 4">
        <text>biotin + L-lysyl-[protein] + ATP = N(6)-biotinyl-L-lysyl-[protein] + AMP + diphosphate + H(+)</text>
        <dbReference type="Rhea" id="RHEA:11756"/>
        <dbReference type="Rhea" id="RHEA-COMP:9752"/>
        <dbReference type="Rhea" id="RHEA-COMP:10505"/>
        <dbReference type="ChEBI" id="CHEBI:15378"/>
        <dbReference type="ChEBI" id="CHEBI:29969"/>
        <dbReference type="ChEBI" id="CHEBI:30616"/>
        <dbReference type="ChEBI" id="CHEBI:33019"/>
        <dbReference type="ChEBI" id="CHEBI:57586"/>
        <dbReference type="ChEBI" id="CHEBI:83144"/>
        <dbReference type="ChEBI" id="CHEBI:456215"/>
        <dbReference type="EC" id="6.3.4.15"/>
    </reaction>
</comment>
<accession>A0ABN0P1G5</accession>
<protein>
    <recommendedName>
        <fullName evidence="4">Bifunctional ligase/repressor BirA</fullName>
    </recommendedName>
    <alternativeName>
        <fullName evidence="4">Biotin--[acetyl-CoA-carboxylase] ligase</fullName>
        <ecNumber evidence="4">6.3.4.15</ecNumber>
    </alternativeName>
    <alternativeName>
        <fullName evidence="4">Biotin--protein ligase</fullName>
    </alternativeName>
    <alternativeName>
        <fullName evidence="4">Biotin-[acetyl-CoA carboxylase] synthetase</fullName>
    </alternativeName>
</protein>
<dbReference type="InterPro" id="IPR004143">
    <property type="entry name" value="BPL_LPL_catalytic"/>
</dbReference>
<dbReference type="CDD" id="cd16442">
    <property type="entry name" value="BPL"/>
    <property type="match status" value="1"/>
</dbReference>
<keyword evidence="4" id="KW-0067">ATP-binding</keyword>
<dbReference type="InterPro" id="IPR036388">
    <property type="entry name" value="WH-like_DNA-bd_sf"/>
</dbReference>
<feature type="binding site" evidence="4">
    <location>
        <begin position="129"/>
        <end position="131"/>
    </location>
    <ligand>
        <name>biotin</name>
        <dbReference type="ChEBI" id="CHEBI:57586"/>
    </ligand>
</feature>
<keyword evidence="4" id="KW-0547">Nucleotide-binding</keyword>
<organism evidence="9 10">
    <name type="scientific">Treponema lecithinolyticum ATCC 700332</name>
    <dbReference type="NCBI Taxonomy" id="1321815"/>
    <lineage>
        <taxon>Bacteria</taxon>
        <taxon>Pseudomonadati</taxon>
        <taxon>Spirochaetota</taxon>
        <taxon>Spirochaetia</taxon>
        <taxon>Spirochaetales</taxon>
        <taxon>Treponemataceae</taxon>
        <taxon>Treponema</taxon>
    </lineage>
</organism>
<dbReference type="InterPro" id="IPR003142">
    <property type="entry name" value="BPL_C"/>
</dbReference>
<dbReference type="RefSeq" id="WP_021686548.1">
    <property type="nucleotide sequence ID" value="NZ_KI260561.1"/>
</dbReference>
<reference evidence="9 10" key="1">
    <citation type="submission" date="2013-08" db="EMBL/GenBank/DDBJ databases">
        <authorList>
            <person name="Weinstock G."/>
            <person name="Sodergren E."/>
            <person name="Wylie T."/>
            <person name="Fulton L."/>
            <person name="Fulton R."/>
            <person name="Fronick C."/>
            <person name="O'Laughlin M."/>
            <person name="Godfrey J."/>
            <person name="Miner T."/>
            <person name="Herter B."/>
            <person name="Appelbaum E."/>
            <person name="Cordes M."/>
            <person name="Lek S."/>
            <person name="Wollam A."/>
            <person name="Pepin K.H."/>
            <person name="Palsikar V.B."/>
            <person name="Mitreva M."/>
            <person name="Wilson R.K."/>
        </authorList>
    </citation>
    <scope>NUCLEOTIDE SEQUENCE [LARGE SCALE GENOMIC DNA]</scope>
    <source>
        <strain evidence="9 10">ATCC 700332</strain>
    </source>
</reference>
<evidence type="ECO:0000259" key="7">
    <source>
        <dbReference type="Pfam" id="PF03099"/>
    </source>
</evidence>
<sequence>MSSTKEKLLELFAEQNGLPLSGTEAAEKIGVSRTAVWKAVESLRKNGYPVTGSTNKGYVFKDGHDFLNAARITSLLSPLAFSLCSGKIKVFKTIDSTNTEAKRKLSCADADRQALHGAVFIAEHQSAGRGRMGRSFYSPERSGIYLSIVYVPDDGKSDAYTQNPPPEPENGKDGTTGAAQSARAQAPDTSLLTALAASAVCRALDCFGVQSQIKWVNDIFVRGKKVCGILTEGIVNMERRTVDAVVVGIGINVKTGKDGFPEELRHIAGSLIPEQDKKTLPSAPAAAANAALVIDRNELAAAVISELLSAFSGNTPFVTLMQEYKKRSLILGKKICVASEQGEYTALAVDITDEAHLIVETENKEQKELLSGEVRIVI</sequence>
<feature type="domain" description="Biotin protein ligase C-terminal" evidence="6">
    <location>
        <begin position="331"/>
        <end position="374"/>
    </location>
</feature>
<gene>
    <name evidence="4" type="primary">birA</name>
    <name evidence="9" type="ORF">HMPREF9193_00143</name>
</gene>
<dbReference type="PANTHER" id="PTHR12835:SF5">
    <property type="entry name" value="BIOTIN--PROTEIN LIGASE"/>
    <property type="match status" value="1"/>
</dbReference>
<dbReference type="PANTHER" id="PTHR12835">
    <property type="entry name" value="BIOTIN PROTEIN LIGASE"/>
    <property type="match status" value="1"/>
</dbReference>
<keyword evidence="10" id="KW-1185">Reference proteome</keyword>
<dbReference type="Gene3D" id="3.30.930.10">
    <property type="entry name" value="Bira Bifunctional Protein, Domain 2"/>
    <property type="match status" value="1"/>
</dbReference>
<dbReference type="InterPro" id="IPR004408">
    <property type="entry name" value="Biotin_CoA_COase_ligase"/>
</dbReference>